<dbReference type="EMBL" id="SMKX01000011">
    <property type="protein sequence ID" value="TDD61741.1"/>
    <property type="molecule type" value="Genomic_DNA"/>
</dbReference>
<comment type="caution">
    <text evidence="1">The sequence shown here is derived from an EMBL/GenBank/DDBJ whole genome shotgun (WGS) entry which is preliminary data.</text>
</comment>
<reference evidence="1 2" key="1">
    <citation type="submission" date="2019-03" db="EMBL/GenBank/DDBJ databases">
        <title>Draft genome sequences of novel Actinobacteria.</title>
        <authorList>
            <person name="Sahin N."/>
            <person name="Ay H."/>
            <person name="Saygin H."/>
        </authorList>
    </citation>
    <scope>NUCLEOTIDE SEQUENCE [LARGE SCALE GENOMIC DNA]</scope>
    <source>
        <strain evidence="1 2">JCM 13523</strain>
    </source>
</reference>
<evidence type="ECO:0000313" key="2">
    <source>
        <dbReference type="Proteomes" id="UP000295124"/>
    </source>
</evidence>
<dbReference type="InterPro" id="IPR012675">
    <property type="entry name" value="Beta-grasp_dom_sf"/>
</dbReference>
<dbReference type="OrthoDB" id="163636at2"/>
<dbReference type="NCBIfam" id="TIGR01683">
    <property type="entry name" value="thiS"/>
    <property type="match status" value="1"/>
</dbReference>
<dbReference type="RefSeq" id="WP_132166153.1">
    <property type="nucleotide sequence ID" value="NZ_SMKX01000011.1"/>
</dbReference>
<dbReference type="Proteomes" id="UP000295124">
    <property type="component" value="Unassembled WGS sequence"/>
</dbReference>
<dbReference type="PANTHER" id="PTHR34472">
    <property type="entry name" value="SULFUR CARRIER PROTEIN THIS"/>
    <property type="match status" value="1"/>
</dbReference>
<dbReference type="InterPro" id="IPR003749">
    <property type="entry name" value="ThiS/MoaD-like"/>
</dbReference>
<evidence type="ECO:0000313" key="1">
    <source>
        <dbReference type="EMBL" id="TDD61741.1"/>
    </source>
</evidence>
<proteinExistence type="predicted"/>
<dbReference type="InterPro" id="IPR010035">
    <property type="entry name" value="Thi_S"/>
</dbReference>
<keyword evidence="2" id="KW-1185">Reference proteome</keyword>
<dbReference type="CDD" id="cd00565">
    <property type="entry name" value="Ubl_ThiS"/>
    <property type="match status" value="1"/>
</dbReference>
<protein>
    <submittedName>
        <fullName evidence="1">Sulfur carrier protein ThiS</fullName>
    </submittedName>
</protein>
<dbReference type="PANTHER" id="PTHR34472:SF1">
    <property type="entry name" value="SULFUR CARRIER PROTEIN THIS"/>
    <property type="match status" value="1"/>
</dbReference>
<organism evidence="1 2">
    <name type="scientific">Kribbella antibiotica</name>
    <dbReference type="NCBI Taxonomy" id="190195"/>
    <lineage>
        <taxon>Bacteria</taxon>
        <taxon>Bacillati</taxon>
        <taxon>Actinomycetota</taxon>
        <taxon>Actinomycetes</taxon>
        <taxon>Propionibacteriales</taxon>
        <taxon>Kribbellaceae</taxon>
        <taxon>Kribbella</taxon>
    </lineage>
</organism>
<dbReference type="SUPFAM" id="SSF54285">
    <property type="entry name" value="MoaD/ThiS"/>
    <property type="match status" value="1"/>
</dbReference>
<dbReference type="InterPro" id="IPR016155">
    <property type="entry name" value="Mopterin_synth/thiamin_S_b"/>
</dbReference>
<name>A0A4R4ZRV4_9ACTN</name>
<sequence>MTQYDESPAEHAVWVNGTATSSGPGMSVAELVKVVSDRQTGIAVAVNQSVLTRDEWAVTILAAGDRVEIVGAVQGG</sequence>
<dbReference type="Gene3D" id="3.10.20.30">
    <property type="match status" value="1"/>
</dbReference>
<dbReference type="Pfam" id="PF02597">
    <property type="entry name" value="ThiS"/>
    <property type="match status" value="1"/>
</dbReference>
<accession>A0A4R4ZRV4</accession>
<dbReference type="AlphaFoldDB" id="A0A4R4ZRV4"/>
<gene>
    <name evidence="1" type="primary">thiS</name>
    <name evidence="1" type="ORF">E1263_05975</name>
</gene>